<keyword evidence="2" id="KW-0597">Phosphoprotein</keyword>
<dbReference type="InterPro" id="IPR035919">
    <property type="entry name" value="EAL_sf"/>
</dbReference>
<dbReference type="SMART" id="SM00267">
    <property type="entry name" value="GGDEF"/>
    <property type="match status" value="1"/>
</dbReference>
<dbReference type="GO" id="GO:0071111">
    <property type="term" value="F:cyclic-guanylate-specific phosphodiesterase activity"/>
    <property type="evidence" value="ECO:0007669"/>
    <property type="project" value="UniProtKB-EC"/>
</dbReference>
<dbReference type="STRING" id="1121400.SAMN02746065_101328"/>
<evidence type="ECO:0000313" key="6">
    <source>
        <dbReference type="EMBL" id="SMC39173.1"/>
    </source>
</evidence>
<dbReference type="Gene3D" id="3.40.50.2300">
    <property type="match status" value="1"/>
</dbReference>
<dbReference type="PROSITE" id="PS50887">
    <property type="entry name" value="GGDEF"/>
    <property type="match status" value="1"/>
</dbReference>
<dbReference type="Pfam" id="PF00990">
    <property type="entry name" value="GGDEF"/>
    <property type="match status" value="1"/>
</dbReference>
<dbReference type="FunFam" id="3.20.20.450:FF:000001">
    <property type="entry name" value="Cyclic di-GMP phosphodiesterase yahA"/>
    <property type="match status" value="1"/>
</dbReference>
<feature type="domain" description="EAL" evidence="4">
    <location>
        <begin position="309"/>
        <end position="565"/>
    </location>
</feature>
<feature type="domain" description="Response regulatory" evidence="3">
    <location>
        <begin position="4"/>
        <end position="119"/>
    </location>
</feature>
<dbReference type="InterPro" id="IPR029787">
    <property type="entry name" value="Nucleotide_cyclase"/>
</dbReference>
<dbReference type="PANTHER" id="PTHR44757:SF2">
    <property type="entry name" value="BIOFILM ARCHITECTURE MAINTENANCE PROTEIN MBAA"/>
    <property type="match status" value="1"/>
</dbReference>
<dbReference type="CDD" id="cd01949">
    <property type="entry name" value="GGDEF"/>
    <property type="match status" value="1"/>
</dbReference>
<evidence type="ECO:0000256" key="1">
    <source>
        <dbReference type="ARBA" id="ARBA00051114"/>
    </source>
</evidence>
<dbReference type="InterPro" id="IPR043128">
    <property type="entry name" value="Rev_trsase/Diguanyl_cyclase"/>
</dbReference>
<dbReference type="CDD" id="cd19920">
    <property type="entry name" value="REC_PA4781-like"/>
    <property type="match status" value="1"/>
</dbReference>
<evidence type="ECO:0000256" key="2">
    <source>
        <dbReference type="PROSITE-ProRule" id="PRU00169"/>
    </source>
</evidence>
<dbReference type="SUPFAM" id="SSF55073">
    <property type="entry name" value="Nucleotide cyclase"/>
    <property type="match status" value="1"/>
</dbReference>
<dbReference type="InterPro" id="IPR052155">
    <property type="entry name" value="Biofilm_reg_signaling"/>
</dbReference>
<dbReference type="Pfam" id="PF00563">
    <property type="entry name" value="EAL"/>
    <property type="match status" value="1"/>
</dbReference>
<gene>
    <name evidence="6" type="ORF">SAMN02746065_101328</name>
</gene>
<dbReference type="FunFam" id="3.30.70.270:FF:000001">
    <property type="entry name" value="Diguanylate cyclase domain protein"/>
    <property type="match status" value="1"/>
</dbReference>
<dbReference type="EMBL" id="FWXY01000001">
    <property type="protein sequence ID" value="SMC39173.1"/>
    <property type="molecule type" value="Genomic_DNA"/>
</dbReference>
<evidence type="ECO:0000313" key="7">
    <source>
        <dbReference type="Proteomes" id="UP000192418"/>
    </source>
</evidence>
<dbReference type="PANTHER" id="PTHR44757">
    <property type="entry name" value="DIGUANYLATE CYCLASE DGCP"/>
    <property type="match status" value="1"/>
</dbReference>
<dbReference type="Pfam" id="PF00072">
    <property type="entry name" value="Response_reg"/>
    <property type="match status" value="1"/>
</dbReference>
<organism evidence="6 7">
    <name type="scientific">Desulfocicer vacuolatum DSM 3385</name>
    <dbReference type="NCBI Taxonomy" id="1121400"/>
    <lineage>
        <taxon>Bacteria</taxon>
        <taxon>Pseudomonadati</taxon>
        <taxon>Thermodesulfobacteriota</taxon>
        <taxon>Desulfobacteria</taxon>
        <taxon>Desulfobacterales</taxon>
        <taxon>Desulfobacteraceae</taxon>
        <taxon>Desulfocicer</taxon>
    </lineage>
</organism>
<dbReference type="SUPFAM" id="SSF141868">
    <property type="entry name" value="EAL domain-like"/>
    <property type="match status" value="1"/>
</dbReference>
<dbReference type="GO" id="GO:0000160">
    <property type="term" value="P:phosphorelay signal transduction system"/>
    <property type="evidence" value="ECO:0007669"/>
    <property type="project" value="InterPro"/>
</dbReference>
<proteinExistence type="predicted"/>
<dbReference type="InterPro" id="IPR011006">
    <property type="entry name" value="CheY-like_superfamily"/>
</dbReference>
<keyword evidence="7" id="KW-1185">Reference proteome</keyword>
<dbReference type="AlphaFoldDB" id="A0A1W1YSR9"/>
<evidence type="ECO:0000259" key="3">
    <source>
        <dbReference type="PROSITE" id="PS50110"/>
    </source>
</evidence>
<dbReference type="PROSITE" id="PS50883">
    <property type="entry name" value="EAL"/>
    <property type="match status" value="1"/>
</dbReference>
<dbReference type="Gene3D" id="3.20.20.450">
    <property type="entry name" value="EAL domain"/>
    <property type="match status" value="1"/>
</dbReference>
<dbReference type="SMART" id="SM00448">
    <property type="entry name" value="REC"/>
    <property type="match status" value="1"/>
</dbReference>
<dbReference type="Gene3D" id="3.30.70.270">
    <property type="match status" value="1"/>
</dbReference>
<accession>A0A1W1YSR9</accession>
<dbReference type="SMART" id="SM00052">
    <property type="entry name" value="EAL"/>
    <property type="match status" value="1"/>
</dbReference>
<dbReference type="GO" id="GO:0071732">
    <property type="term" value="P:cellular response to nitric oxide"/>
    <property type="evidence" value="ECO:0007669"/>
    <property type="project" value="UniProtKB-ARBA"/>
</dbReference>
<dbReference type="CDD" id="cd01948">
    <property type="entry name" value="EAL"/>
    <property type="match status" value="1"/>
</dbReference>
<dbReference type="InterPro" id="IPR000160">
    <property type="entry name" value="GGDEF_dom"/>
</dbReference>
<dbReference type="NCBIfam" id="TIGR00254">
    <property type="entry name" value="GGDEF"/>
    <property type="match status" value="1"/>
</dbReference>
<dbReference type="PROSITE" id="PS50110">
    <property type="entry name" value="RESPONSE_REGULATORY"/>
    <property type="match status" value="1"/>
</dbReference>
<sequence length="594" mass="67645">MKNKVLIVDDTPENIDVLWGMLSQEYQVLAAIDGCQAMQAAFSNPPDLILLDVMMPEMDGYEVCRKLKKDHRTRDIPVIFVSAKSDDEDEIRGFAMGAVDYIRKPVKKMVVKSRVRSHLALKKHQDRLLAKLRYQALYDPLTNIPNRTLLTERLNRALERLKRNSNCPFAVLMIDLDRFKELNDSLGHLAGDKMLIHLSKTIQSCLRSMDTLARMGGDEFVAIVEDVKDIQQVEEIARRMQTVIQKPVAFNDVEVTLSASIGIVWQTAVGRSPEELLRDADMAMYRAKNTGKSCFRHYESSMHEQALERIKVENELRFALERNEFCLYFQPIISIEKNQLSGFEALIRWCHPKYGVISPEKFIPIAEETGLIVPIGTWVLEKACQQLSQWHGMGEAEKSLCMNINVSVNQFLQPSFVQIIDKMIAKYGVPPRCIRLEITESLLMKHSREAVEKLNLIKNKGVQIAIDDFGTGYSSLAYVHEFPMDQLKIDSSFIGKINERSQTLEVVKSIIMMSISLGVEVVAEGVEKDEQLDILEQLGCHKAQGYLFARPVPEKMATEYLNKLIPLRNPVDIGADTPADIKTYLTMNRRTRHS</sequence>
<feature type="domain" description="GGDEF" evidence="5">
    <location>
        <begin position="167"/>
        <end position="300"/>
    </location>
</feature>
<feature type="modified residue" description="4-aspartylphosphate" evidence="2">
    <location>
        <position position="52"/>
    </location>
</feature>
<dbReference type="Proteomes" id="UP000192418">
    <property type="component" value="Unassembled WGS sequence"/>
</dbReference>
<name>A0A1W1YSR9_9BACT</name>
<dbReference type="InterPro" id="IPR001633">
    <property type="entry name" value="EAL_dom"/>
</dbReference>
<comment type="catalytic activity">
    <reaction evidence="1">
        <text>3',3'-c-di-GMP + H2O = 5'-phosphoguanylyl(3'-&gt;5')guanosine + H(+)</text>
        <dbReference type="Rhea" id="RHEA:24902"/>
        <dbReference type="ChEBI" id="CHEBI:15377"/>
        <dbReference type="ChEBI" id="CHEBI:15378"/>
        <dbReference type="ChEBI" id="CHEBI:58754"/>
        <dbReference type="ChEBI" id="CHEBI:58805"/>
        <dbReference type="EC" id="3.1.4.52"/>
    </reaction>
    <physiologicalReaction direction="left-to-right" evidence="1">
        <dbReference type="Rhea" id="RHEA:24903"/>
    </physiologicalReaction>
</comment>
<evidence type="ECO:0000259" key="4">
    <source>
        <dbReference type="PROSITE" id="PS50883"/>
    </source>
</evidence>
<evidence type="ECO:0000259" key="5">
    <source>
        <dbReference type="PROSITE" id="PS50887"/>
    </source>
</evidence>
<dbReference type="SUPFAM" id="SSF52172">
    <property type="entry name" value="CheY-like"/>
    <property type="match status" value="1"/>
</dbReference>
<dbReference type="InterPro" id="IPR001789">
    <property type="entry name" value="Sig_transdc_resp-reg_receiver"/>
</dbReference>
<protein>
    <submittedName>
        <fullName evidence="6">Response regulator receiver modulated diguanylate cyclase/phosphodiesterase</fullName>
    </submittedName>
</protein>
<reference evidence="6 7" key="1">
    <citation type="submission" date="2017-04" db="EMBL/GenBank/DDBJ databases">
        <authorList>
            <person name="Afonso C.L."/>
            <person name="Miller P.J."/>
            <person name="Scott M.A."/>
            <person name="Spackman E."/>
            <person name="Goraichik I."/>
            <person name="Dimitrov K.M."/>
            <person name="Suarez D.L."/>
            <person name="Swayne D.E."/>
        </authorList>
    </citation>
    <scope>NUCLEOTIDE SEQUENCE [LARGE SCALE GENOMIC DNA]</scope>
    <source>
        <strain evidence="6 7">DSM 3385</strain>
    </source>
</reference>